<dbReference type="PANTHER" id="PTHR43319">
    <property type="entry name" value="BETA-LACTAMASE-RELATED"/>
    <property type="match status" value="1"/>
</dbReference>
<name>A0A8J3GRG5_9MICO</name>
<dbReference type="RefSeq" id="WP_191283342.1">
    <property type="nucleotide sequence ID" value="NZ_BNAI01000003.1"/>
</dbReference>
<proteinExistence type="predicted"/>
<dbReference type="InterPro" id="IPR012338">
    <property type="entry name" value="Beta-lactam/transpept-like"/>
</dbReference>
<evidence type="ECO:0000259" key="1">
    <source>
        <dbReference type="Pfam" id="PF00144"/>
    </source>
</evidence>
<dbReference type="InterPro" id="IPR001466">
    <property type="entry name" value="Beta-lactam-related"/>
</dbReference>
<dbReference type="EMBL" id="BNAI01000003">
    <property type="protein sequence ID" value="GHF19088.1"/>
    <property type="molecule type" value="Genomic_DNA"/>
</dbReference>
<dbReference type="Gene3D" id="3.40.710.10">
    <property type="entry name" value="DD-peptidase/beta-lactamase superfamily"/>
    <property type="match status" value="1"/>
</dbReference>
<evidence type="ECO:0000313" key="3">
    <source>
        <dbReference type="Proteomes" id="UP000617531"/>
    </source>
</evidence>
<evidence type="ECO:0000313" key="2">
    <source>
        <dbReference type="EMBL" id="GHF19088.1"/>
    </source>
</evidence>
<protein>
    <submittedName>
        <fullName evidence="2">Esterase</fullName>
    </submittedName>
</protein>
<accession>A0A8J3GRG5</accession>
<keyword evidence="3" id="KW-1185">Reference proteome</keyword>
<dbReference type="Pfam" id="PF00144">
    <property type="entry name" value="Beta-lactamase"/>
    <property type="match status" value="1"/>
</dbReference>
<dbReference type="SUPFAM" id="SSF56601">
    <property type="entry name" value="beta-lactamase/transpeptidase-like"/>
    <property type="match status" value="1"/>
</dbReference>
<gene>
    <name evidence="2" type="ORF">GCM10011600_20060</name>
</gene>
<feature type="domain" description="Beta-lactamase-related" evidence="1">
    <location>
        <begin position="25"/>
        <end position="381"/>
    </location>
</feature>
<organism evidence="2 3">
    <name type="scientific">Pseudolysinimonas yzui</name>
    <dbReference type="NCBI Taxonomy" id="2708254"/>
    <lineage>
        <taxon>Bacteria</taxon>
        <taxon>Bacillati</taxon>
        <taxon>Actinomycetota</taxon>
        <taxon>Actinomycetes</taxon>
        <taxon>Micrococcales</taxon>
        <taxon>Microbacteriaceae</taxon>
        <taxon>Pseudolysinimonas</taxon>
    </lineage>
</organism>
<reference evidence="2" key="1">
    <citation type="journal article" date="2014" name="Int. J. Syst. Evol. Microbiol.">
        <title>Complete genome sequence of Corynebacterium casei LMG S-19264T (=DSM 44701T), isolated from a smear-ripened cheese.</title>
        <authorList>
            <consortium name="US DOE Joint Genome Institute (JGI-PGF)"/>
            <person name="Walter F."/>
            <person name="Albersmeier A."/>
            <person name="Kalinowski J."/>
            <person name="Ruckert C."/>
        </authorList>
    </citation>
    <scope>NUCLEOTIDE SEQUENCE</scope>
    <source>
        <strain evidence="2">CGMCC 1.16548</strain>
    </source>
</reference>
<dbReference type="Proteomes" id="UP000617531">
    <property type="component" value="Unassembled WGS sequence"/>
</dbReference>
<comment type="caution">
    <text evidence="2">The sequence shown here is derived from an EMBL/GenBank/DDBJ whole genome shotgun (WGS) entry which is preliminary data.</text>
</comment>
<reference evidence="2" key="2">
    <citation type="submission" date="2020-09" db="EMBL/GenBank/DDBJ databases">
        <authorList>
            <person name="Sun Q."/>
            <person name="Zhou Y."/>
        </authorList>
    </citation>
    <scope>NUCLEOTIDE SEQUENCE</scope>
    <source>
        <strain evidence="2">CGMCC 1.16548</strain>
    </source>
</reference>
<dbReference type="AlphaFoldDB" id="A0A8J3GRG5"/>
<dbReference type="InterPro" id="IPR052907">
    <property type="entry name" value="Beta-lactamase/esterase"/>
</dbReference>
<sequence length="391" mass="41486">MTVAIHGEIAPGFEGVRDAFVAAFAGLPQMGAALAVRHRGATVVDLWGGIADARDGSPWRDDTATVIFSCSKGIMSVLAARLVQEGRLDYDAPVARYWPEFAQAGKGGVLVRHILSHRSGLSAPREDFITADLADWGRITDALARQEPLWQPGTGYAYHAITHGWLIGEVIRRITGMHVGEYLARTLAAPLHADAWIGLPAAEAHRVAHLRVGASLARLVGQQNADPMPGIDWNARALTLGGALPRTLVGEAEGFNDPAVRAAEIPGAGGIATARALAAIWSSTVTDTDGVRVLDDATLDRALVVQSEGEPVFPSPPPWPRWAMGFQLDAEARRYLGEASFGHDGAGGQVAFADRAAKVGFAFLTTQMEAIDDVRATHIIDALRSVVGAKP</sequence>
<dbReference type="PANTHER" id="PTHR43319:SF3">
    <property type="entry name" value="BETA-LACTAMASE-RELATED DOMAIN-CONTAINING PROTEIN"/>
    <property type="match status" value="1"/>
</dbReference>